<name>A0A3B0R414_9ZZZZ</name>
<dbReference type="AlphaFoldDB" id="A0A3B0R414"/>
<keyword evidence="2" id="KW-0645">Protease</keyword>
<dbReference type="GO" id="GO:0006508">
    <property type="term" value="P:proteolysis"/>
    <property type="evidence" value="ECO:0007669"/>
    <property type="project" value="UniProtKB-KW"/>
</dbReference>
<dbReference type="Pfam" id="PF01863">
    <property type="entry name" value="YgjP-like"/>
    <property type="match status" value="1"/>
</dbReference>
<keyword evidence="2" id="KW-0482">Metalloprotease</keyword>
<dbReference type="PANTHER" id="PTHR30399:SF1">
    <property type="entry name" value="UTP PYROPHOSPHATASE"/>
    <property type="match status" value="1"/>
</dbReference>
<dbReference type="GO" id="GO:0008237">
    <property type="term" value="F:metallopeptidase activity"/>
    <property type="evidence" value="ECO:0007669"/>
    <property type="project" value="UniProtKB-KW"/>
</dbReference>
<gene>
    <name evidence="2" type="ORF">MNBD_ALPHA06-484</name>
</gene>
<reference evidence="2" key="1">
    <citation type="submission" date="2018-06" db="EMBL/GenBank/DDBJ databases">
        <authorList>
            <person name="Zhirakovskaya E."/>
        </authorList>
    </citation>
    <scope>NUCLEOTIDE SEQUENCE</scope>
</reference>
<keyword evidence="2" id="KW-0378">Hydrolase</keyword>
<dbReference type="CDD" id="cd07344">
    <property type="entry name" value="M48_yhfN_like"/>
    <property type="match status" value="1"/>
</dbReference>
<dbReference type="Gene3D" id="3.30.2010.10">
    <property type="entry name" value="Metalloproteases ('zincins'), catalytic domain"/>
    <property type="match status" value="1"/>
</dbReference>
<dbReference type="InterPro" id="IPR002725">
    <property type="entry name" value="YgjP-like_metallopeptidase"/>
</dbReference>
<protein>
    <submittedName>
        <fullName evidence="2">Zinc metalloprotease</fullName>
    </submittedName>
</protein>
<sequence length="233" mass="26019">MPPVIAPQSIEPVPVTVVIRADARKITLRLDHALRQAILVLPHKRFLRQGEKLLAQRQNWLDQQWQKLPAPMPFVPDADILLYGSPVTLRFVQGRGGAKFEAANWLIAATQPAAFAGRVRRALIQLARKDLQEQVARHAENLGLSVGKITVRDTRSRWGSCSSAGNLNFSWRLVCAPQFVLSYVAAHEVAHLREAHHGPAFWAEVEKTCPDRKQAKQYLNKHAPKLFAVGADA</sequence>
<organism evidence="2">
    <name type="scientific">hydrothermal vent metagenome</name>
    <dbReference type="NCBI Taxonomy" id="652676"/>
    <lineage>
        <taxon>unclassified sequences</taxon>
        <taxon>metagenomes</taxon>
        <taxon>ecological metagenomes</taxon>
    </lineage>
</organism>
<dbReference type="EMBL" id="UOEE01000060">
    <property type="protein sequence ID" value="VAV88224.1"/>
    <property type="molecule type" value="Genomic_DNA"/>
</dbReference>
<evidence type="ECO:0000313" key="2">
    <source>
        <dbReference type="EMBL" id="VAV88224.1"/>
    </source>
</evidence>
<dbReference type="InterPro" id="IPR053136">
    <property type="entry name" value="UTP_pyrophosphatase-like"/>
</dbReference>
<feature type="domain" description="YgjP-like metallopeptidase" evidence="1">
    <location>
        <begin position="26"/>
        <end position="222"/>
    </location>
</feature>
<proteinExistence type="predicted"/>
<dbReference type="PANTHER" id="PTHR30399">
    <property type="entry name" value="UNCHARACTERIZED PROTEIN YGJP"/>
    <property type="match status" value="1"/>
</dbReference>
<accession>A0A3B0R414</accession>
<evidence type="ECO:0000259" key="1">
    <source>
        <dbReference type="Pfam" id="PF01863"/>
    </source>
</evidence>